<protein>
    <submittedName>
        <fullName evidence="3">Uncharacterized protein</fullName>
    </submittedName>
</protein>
<keyword evidence="2" id="KW-0812">Transmembrane</keyword>
<feature type="compositionally biased region" description="Low complexity" evidence="1">
    <location>
        <begin position="88"/>
        <end position="108"/>
    </location>
</feature>
<feature type="region of interest" description="Disordered" evidence="1">
    <location>
        <begin position="88"/>
        <end position="121"/>
    </location>
</feature>
<evidence type="ECO:0000256" key="2">
    <source>
        <dbReference type="SAM" id="Phobius"/>
    </source>
</evidence>
<name>A0AAD2A501_9LAMI</name>
<dbReference type="AlphaFoldDB" id="A0AAD2A501"/>
<keyword evidence="4" id="KW-1185">Reference proteome</keyword>
<evidence type="ECO:0000256" key="1">
    <source>
        <dbReference type="SAM" id="MobiDB-lite"/>
    </source>
</evidence>
<keyword evidence="2" id="KW-1133">Transmembrane helix</keyword>
<dbReference type="PANTHER" id="PTHR34268">
    <property type="entry name" value="OS01G0321850 PROTEIN"/>
    <property type="match status" value="1"/>
</dbReference>
<accession>A0AAD2A501</accession>
<feature type="transmembrane region" description="Helical" evidence="2">
    <location>
        <begin position="6"/>
        <end position="28"/>
    </location>
</feature>
<gene>
    <name evidence="3" type="ORF">FPE_LOCUS29085</name>
</gene>
<reference evidence="3" key="1">
    <citation type="submission" date="2023-05" db="EMBL/GenBank/DDBJ databases">
        <authorList>
            <person name="Huff M."/>
        </authorList>
    </citation>
    <scope>NUCLEOTIDE SEQUENCE</scope>
</reference>
<feature type="compositionally biased region" description="Basic and acidic residues" evidence="1">
    <location>
        <begin position="110"/>
        <end position="121"/>
    </location>
</feature>
<evidence type="ECO:0000313" key="4">
    <source>
        <dbReference type="Proteomes" id="UP000834106"/>
    </source>
</evidence>
<organism evidence="3 4">
    <name type="scientific">Fraxinus pennsylvanica</name>
    <dbReference type="NCBI Taxonomy" id="56036"/>
    <lineage>
        <taxon>Eukaryota</taxon>
        <taxon>Viridiplantae</taxon>
        <taxon>Streptophyta</taxon>
        <taxon>Embryophyta</taxon>
        <taxon>Tracheophyta</taxon>
        <taxon>Spermatophyta</taxon>
        <taxon>Magnoliopsida</taxon>
        <taxon>eudicotyledons</taxon>
        <taxon>Gunneridae</taxon>
        <taxon>Pentapetalae</taxon>
        <taxon>asterids</taxon>
        <taxon>lamiids</taxon>
        <taxon>Lamiales</taxon>
        <taxon>Oleaceae</taxon>
        <taxon>Oleeae</taxon>
        <taxon>Fraxinus</taxon>
    </lineage>
</organism>
<sequence length="121" mass="13213">MEFDSSLGGMFLKIALFILVQGLVYVILTQSSTIFSKAPRSYSFKQARSISIRRLAAALADIPAGSESPSPSSARGFLRSFSRKDSFFFGDNSSSPPSGSFLRSLSRSFSRKESIKNDHSS</sequence>
<dbReference type="Proteomes" id="UP000834106">
    <property type="component" value="Chromosome 18"/>
</dbReference>
<dbReference type="PANTHER" id="PTHR34268:SF8">
    <property type="entry name" value="FAE DOMAIN-CONTAINING PROTEIN"/>
    <property type="match status" value="1"/>
</dbReference>
<dbReference type="EMBL" id="OU503053">
    <property type="protein sequence ID" value="CAI9781655.1"/>
    <property type="molecule type" value="Genomic_DNA"/>
</dbReference>
<keyword evidence="2" id="KW-0472">Membrane</keyword>
<proteinExistence type="predicted"/>
<evidence type="ECO:0000313" key="3">
    <source>
        <dbReference type="EMBL" id="CAI9781655.1"/>
    </source>
</evidence>